<evidence type="ECO:0000313" key="2">
    <source>
        <dbReference type="Proteomes" id="UP000473571"/>
    </source>
</evidence>
<dbReference type="CDD" id="cd07302">
    <property type="entry name" value="CHD"/>
    <property type="match status" value="1"/>
</dbReference>
<dbReference type="PROSITE" id="PS50125">
    <property type="entry name" value="GUANYLATE_CYCLASE_2"/>
    <property type="match status" value="1"/>
</dbReference>
<organism evidence="1 2">
    <name type="scientific">Burkholderia territorii</name>
    <dbReference type="NCBI Taxonomy" id="1503055"/>
    <lineage>
        <taxon>Bacteria</taxon>
        <taxon>Pseudomonadati</taxon>
        <taxon>Pseudomonadota</taxon>
        <taxon>Betaproteobacteria</taxon>
        <taxon>Burkholderiales</taxon>
        <taxon>Burkholderiaceae</taxon>
        <taxon>Burkholderia</taxon>
        <taxon>Burkholderia cepacia complex</taxon>
    </lineage>
</organism>
<dbReference type="InterPro" id="IPR050697">
    <property type="entry name" value="Adenylyl/Guanylyl_Cyclase_3/4"/>
</dbReference>
<dbReference type="GO" id="GO:0035556">
    <property type="term" value="P:intracellular signal transduction"/>
    <property type="evidence" value="ECO:0007669"/>
    <property type="project" value="InterPro"/>
</dbReference>
<dbReference type="RefSeq" id="WP_151003694.1">
    <property type="nucleotide sequence ID" value="NZ_CABVPO010000017.1"/>
</dbReference>
<protein>
    <submittedName>
        <fullName evidence="1">Adenylate/guanylate cyclase domain-containing protein</fullName>
    </submittedName>
</protein>
<dbReference type="Proteomes" id="UP000473571">
    <property type="component" value="Unassembled WGS sequence"/>
</dbReference>
<evidence type="ECO:0000313" key="1">
    <source>
        <dbReference type="EMBL" id="KAB0685364.1"/>
    </source>
</evidence>
<dbReference type="AlphaFoldDB" id="A0A6L3NLM5"/>
<comment type="caution">
    <text evidence="1">The sequence shown here is derived from an EMBL/GenBank/DDBJ whole genome shotgun (WGS) entry which is preliminary data.</text>
</comment>
<dbReference type="Pfam" id="PF00211">
    <property type="entry name" value="Guanylate_cyc"/>
    <property type="match status" value="1"/>
</dbReference>
<dbReference type="PANTHER" id="PTHR43081">
    <property type="entry name" value="ADENYLATE CYCLASE, TERMINAL-DIFFERENTIATION SPECIFIC-RELATED"/>
    <property type="match status" value="1"/>
</dbReference>
<name>A0A6L3NLM5_9BURK</name>
<sequence>MGIKEDLQSKVQDLVQMSWNGIPNATAIPDETTLTFGNSGSRLNVTVLYADLAGSTQMVDSIADILAAEYYKAFLHCASQLIRRHNGNIQAYDGDRVMGVYIGELQADDAVSTALELNYAVHEIINPTFLAQYGTTHRQMKHTVGIDSGSVLAVKVGVRNAGELTWVGPAANYAAKLNSFSGLDNDFSTRITENAFSLLKSNVSKLGSANEFMWEGPYNNTGRTHYRTRYSRRLPSEASTQSRIHLI</sequence>
<dbReference type="GO" id="GO:0004016">
    <property type="term" value="F:adenylate cyclase activity"/>
    <property type="evidence" value="ECO:0007669"/>
    <property type="project" value="UniProtKB-ARBA"/>
</dbReference>
<dbReference type="GO" id="GO:0006171">
    <property type="term" value="P:cAMP biosynthetic process"/>
    <property type="evidence" value="ECO:0007669"/>
    <property type="project" value="TreeGrafter"/>
</dbReference>
<reference evidence="1 2" key="1">
    <citation type="submission" date="2019-09" db="EMBL/GenBank/DDBJ databases">
        <title>Draft genome sequences of 48 bacterial type strains from the CCUG.</title>
        <authorList>
            <person name="Tunovic T."/>
            <person name="Pineiro-Iglesias B."/>
            <person name="Unosson C."/>
            <person name="Inganas E."/>
            <person name="Ohlen M."/>
            <person name="Cardew S."/>
            <person name="Jensie-Markopoulos S."/>
            <person name="Salva-Serra F."/>
            <person name="Jaen-Luchoro D."/>
            <person name="Karlsson R."/>
            <person name="Svensson-Stadler L."/>
            <person name="Chun J."/>
            <person name="Moore E."/>
        </authorList>
    </citation>
    <scope>NUCLEOTIDE SEQUENCE [LARGE SCALE GENOMIC DNA]</scope>
    <source>
        <strain evidence="1 2">CCUG 65687</strain>
    </source>
</reference>
<dbReference type="InterPro" id="IPR001054">
    <property type="entry name" value="A/G_cyclase"/>
</dbReference>
<dbReference type="Gene3D" id="3.30.70.1230">
    <property type="entry name" value="Nucleotide cyclase"/>
    <property type="match status" value="1"/>
</dbReference>
<dbReference type="InterPro" id="IPR029787">
    <property type="entry name" value="Nucleotide_cyclase"/>
</dbReference>
<dbReference type="SUPFAM" id="SSF55073">
    <property type="entry name" value="Nucleotide cyclase"/>
    <property type="match status" value="1"/>
</dbReference>
<gene>
    <name evidence="1" type="ORF">F7R13_04780</name>
</gene>
<proteinExistence type="predicted"/>
<dbReference type="PANTHER" id="PTHR43081:SF19">
    <property type="entry name" value="PH-SENSITIVE ADENYLATE CYCLASE RV1264"/>
    <property type="match status" value="1"/>
</dbReference>
<accession>A0A6L3NLM5</accession>
<dbReference type="EMBL" id="VZOL01000028">
    <property type="protein sequence ID" value="KAB0685364.1"/>
    <property type="molecule type" value="Genomic_DNA"/>
</dbReference>